<dbReference type="GO" id="GO:0006104">
    <property type="term" value="P:succinyl-CoA metabolic process"/>
    <property type="evidence" value="ECO:0007669"/>
    <property type="project" value="TreeGrafter"/>
</dbReference>
<feature type="binding site" evidence="10">
    <location>
        <position position="109"/>
    </location>
    <ligand>
        <name>ATP</name>
        <dbReference type="ChEBI" id="CHEBI:30616"/>
    </ligand>
</feature>
<dbReference type="Gene3D" id="3.40.50.261">
    <property type="entry name" value="Succinyl-CoA synthetase domains"/>
    <property type="match status" value="1"/>
</dbReference>
<dbReference type="SUPFAM" id="SSF56059">
    <property type="entry name" value="Glutathione synthetase ATP-binding domain-like"/>
    <property type="match status" value="1"/>
</dbReference>
<dbReference type="PROSITE" id="PS01217">
    <property type="entry name" value="SUCCINYL_COA_LIG_3"/>
    <property type="match status" value="1"/>
</dbReference>
<dbReference type="KEGG" id="bhb:M9394_03295"/>
<feature type="binding site" evidence="10">
    <location>
        <position position="48"/>
    </location>
    <ligand>
        <name>ATP</name>
        <dbReference type="ChEBI" id="CHEBI:30616"/>
    </ligand>
</feature>
<evidence type="ECO:0000256" key="7">
    <source>
        <dbReference type="ARBA" id="ARBA00022842"/>
    </source>
</evidence>
<dbReference type="InterPro" id="IPR017866">
    <property type="entry name" value="Succ-CoA_synthase_bsu_CS"/>
</dbReference>
<dbReference type="AlphaFoldDB" id="A0AAE9I779"/>
<evidence type="ECO:0000256" key="2">
    <source>
        <dbReference type="ARBA" id="ARBA00022532"/>
    </source>
</evidence>
<feature type="binding site" evidence="10">
    <location>
        <begin position="55"/>
        <end position="57"/>
    </location>
    <ligand>
        <name>ATP</name>
        <dbReference type="ChEBI" id="CHEBI:30616"/>
    </ligand>
</feature>
<protein>
    <recommendedName>
        <fullName evidence="10">Succinate--CoA ligase [ADP-forming] subunit beta</fullName>
        <ecNumber evidence="10">6.2.1.5</ecNumber>
    </recommendedName>
    <alternativeName>
        <fullName evidence="10">Succinyl-CoA synthetase subunit beta</fullName>
        <shortName evidence="10">SCS-beta</shortName>
    </alternativeName>
</protein>
<feature type="binding site" evidence="10">
    <location>
        <position position="261"/>
    </location>
    <ligand>
        <name>substrate</name>
        <note>ligand shared with subunit alpha</note>
    </ligand>
</feature>
<dbReference type="PANTHER" id="PTHR11815:SF10">
    <property type="entry name" value="SUCCINATE--COA LIGASE [GDP-FORMING] SUBUNIT BETA, MITOCHONDRIAL"/>
    <property type="match status" value="1"/>
</dbReference>
<dbReference type="GO" id="GO:0004775">
    <property type="term" value="F:succinate-CoA ligase (ADP-forming) activity"/>
    <property type="evidence" value="ECO:0007669"/>
    <property type="project" value="UniProtKB-UniRule"/>
</dbReference>
<dbReference type="Gene3D" id="3.30.1490.20">
    <property type="entry name" value="ATP-grasp fold, A domain"/>
    <property type="match status" value="1"/>
</dbReference>
<dbReference type="EC" id="6.2.1.5" evidence="10"/>
<dbReference type="PIRSF" id="PIRSF001554">
    <property type="entry name" value="SucCS_beta"/>
    <property type="match status" value="1"/>
</dbReference>
<comment type="similarity">
    <text evidence="1 10">Belongs to the succinate/malate CoA ligase beta subunit family.</text>
</comment>
<dbReference type="InterPro" id="IPR005809">
    <property type="entry name" value="Succ_CoA_ligase-like_bsu"/>
</dbReference>
<evidence type="ECO:0000313" key="14">
    <source>
        <dbReference type="Proteomes" id="UP001056323"/>
    </source>
</evidence>
<dbReference type="RefSeq" id="WP_250249995.1">
    <property type="nucleotide sequence ID" value="NZ_CP097751.1"/>
</dbReference>
<dbReference type="Gene3D" id="3.30.470.20">
    <property type="entry name" value="ATP-grasp fold, B domain"/>
    <property type="match status" value="1"/>
</dbReference>
<evidence type="ECO:0000313" key="13">
    <source>
        <dbReference type="EMBL" id="URJ27545.1"/>
    </source>
</evidence>
<dbReference type="PANTHER" id="PTHR11815">
    <property type="entry name" value="SUCCINYL-COA SYNTHETASE BETA CHAIN"/>
    <property type="match status" value="1"/>
</dbReference>
<dbReference type="InterPro" id="IPR013650">
    <property type="entry name" value="ATP-grasp_succ-CoA_synth-type"/>
</dbReference>
<dbReference type="InterPro" id="IPR013815">
    <property type="entry name" value="ATP_grasp_subdomain_1"/>
</dbReference>
<name>A0AAE9I779_9ENTR</name>
<dbReference type="GO" id="GO:0005524">
    <property type="term" value="F:ATP binding"/>
    <property type="evidence" value="ECO:0007669"/>
    <property type="project" value="UniProtKB-UniRule"/>
</dbReference>
<dbReference type="GO" id="GO:0006099">
    <property type="term" value="P:tricarboxylic acid cycle"/>
    <property type="evidence" value="ECO:0007669"/>
    <property type="project" value="UniProtKB-UniRule"/>
</dbReference>
<dbReference type="InterPro" id="IPR016102">
    <property type="entry name" value="Succinyl-CoA_synth-like"/>
</dbReference>
<proteinExistence type="inferred from homology"/>
<evidence type="ECO:0000256" key="8">
    <source>
        <dbReference type="ARBA" id="ARBA00050563"/>
    </source>
</evidence>
<dbReference type="NCBIfam" id="NF001913">
    <property type="entry name" value="PRK00696.1"/>
    <property type="match status" value="1"/>
</dbReference>
<dbReference type="FunFam" id="3.40.50.261:FF:000001">
    <property type="entry name" value="Succinate--CoA ligase [ADP-forming] subunit beta"/>
    <property type="match status" value="1"/>
</dbReference>
<dbReference type="HAMAP" id="MF_00558">
    <property type="entry name" value="Succ_CoA_beta"/>
    <property type="match status" value="1"/>
</dbReference>
<evidence type="ECO:0000256" key="6">
    <source>
        <dbReference type="ARBA" id="ARBA00022840"/>
    </source>
</evidence>
<organism evidence="13 14">
    <name type="scientific">Candidatus Blochmanniella camponoti</name>
    <dbReference type="NCBI Taxonomy" id="108080"/>
    <lineage>
        <taxon>Bacteria</taxon>
        <taxon>Pseudomonadati</taxon>
        <taxon>Pseudomonadota</taxon>
        <taxon>Gammaproteobacteria</taxon>
        <taxon>Enterobacterales</taxon>
        <taxon>Enterobacteriaceae</taxon>
        <taxon>ant endosymbionts</taxon>
        <taxon>Candidatus Blochmanniella</taxon>
    </lineage>
</organism>
<accession>A0AAE9I779</accession>
<keyword evidence="7 10" id="KW-0460">Magnesium</keyword>
<gene>
    <name evidence="10 13" type="primary">sucC</name>
    <name evidence="13" type="ORF">M9394_03295</name>
</gene>
<evidence type="ECO:0000259" key="12">
    <source>
        <dbReference type="Pfam" id="PF08442"/>
    </source>
</evidence>
<keyword evidence="3 10" id="KW-0436">Ligase</keyword>
<comment type="function">
    <text evidence="10">Succinyl-CoA synthetase functions in the citric acid cycle (TCA), coupling the hydrolysis of succinyl-CoA to the synthesis of either ATP or GTP and thus represents the only step of substrate-level phosphorylation in the TCA. The beta subunit provides nucleotide specificity of the enzyme and binds the substrate succinate, while the binding sites for coenzyme A and phosphate are found in the alpha subunit.</text>
</comment>
<comment type="subunit">
    <text evidence="10">Heterotetramer of two alpha and two beta subunits.</text>
</comment>
<feature type="binding site" evidence="10">
    <location>
        <position position="101"/>
    </location>
    <ligand>
        <name>ATP</name>
        <dbReference type="ChEBI" id="CHEBI:30616"/>
    </ligand>
</feature>
<evidence type="ECO:0000256" key="9">
    <source>
        <dbReference type="ARBA" id="ARBA00052891"/>
    </source>
</evidence>
<evidence type="ECO:0000256" key="4">
    <source>
        <dbReference type="ARBA" id="ARBA00022723"/>
    </source>
</evidence>
<reference evidence="13" key="1">
    <citation type="submission" date="2022-05" db="EMBL/GenBank/DDBJ databases">
        <title>Impact of host demography and evolutionary history on endosymbiont molecular evolution: a test in carpenter ants (Genus Camponotus) and their Blochmannia endosymbionts.</title>
        <authorList>
            <person name="Manthey J.D."/>
            <person name="Giron J.C."/>
            <person name="Hruska J.P."/>
        </authorList>
    </citation>
    <scope>NUCLEOTIDE SEQUENCE</scope>
    <source>
        <strain evidence="13">C-049</strain>
    </source>
</reference>
<evidence type="ECO:0000259" key="11">
    <source>
        <dbReference type="Pfam" id="PF00549"/>
    </source>
</evidence>
<dbReference type="GO" id="GO:0042709">
    <property type="term" value="C:succinate-CoA ligase complex"/>
    <property type="evidence" value="ECO:0007669"/>
    <property type="project" value="UniProtKB-ARBA"/>
</dbReference>
<keyword evidence="2 10" id="KW-0816">Tricarboxylic acid cycle</keyword>
<dbReference type="Proteomes" id="UP001056323">
    <property type="component" value="Chromosome"/>
</dbReference>
<keyword evidence="5 10" id="KW-0547">Nucleotide-binding</keyword>
<dbReference type="FunFam" id="3.30.1490.20:FF:000002">
    <property type="entry name" value="Succinate--CoA ligase [ADP-forming] subunit beta"/>
    <property type="match status" value="1"/>
</dbReference>
<comment type="catalytic activity">
    <reaction evidence="8">
        <text>succinate + ATP + CoA = succinyl-CoA + ADP + phosphate</text>
        <dbReference type="Rhea" id="RHEA:17661"/>
        <dbReference type="ChEBI" id="CHEBI:30031"/>
        <dbReference type="ChEBI" id="CHEBI:30616"/>
        <dbReference type="ChEBI" id="CHEBI:43474"/>
        <dbReference type="ChEBI" id="CHEBI:57287"/>
        <dbReference type="ChEBI" id="CHEBI:57292"/>
        <dbReference type="ChEBI" id="CHEBI:456216"/>
        <dbReference type="EC" id="6.2.1.5"/>
    </reaction>
    <physiologicalReaction direction="right-to-left" evidence="8">
        <dbReference type="Rhea" id="RHEA:17663"/>
    </physiologicalReaction>
</comment>
<feature type="binding site" evidence="10">
    <location>
        <position position="104"/>
    </location>
    <ligand>
        <name>ATP</name>
        <dbReference type="ChEBI" id="CHEBI:30616"/>
    </ligand>
</feature>
<dbReference type="EMBL" id="CP097751">
    <property type="protein sequence ID" value="URJ27545.1"/>
    <property type="molecule type" value="Genomic_DNA"/>
</dbReference>
<feature type="binding site" evidence="10">
    <location>
        <begin position="318"/>
        <end position="320"/>
    </location>
    <ligand>
        <name>substrate</name>
        <note>ligand shared with subunit alpha</note>
    </ligand>
</feature>
<dbReference type="GO" id="GO:0000287">
    <property type="term" value="F:magnesium ion binding"/>
    <property type="evidence" value="ECO:0007669"/>
    <property type="project" value="UniProtKB-UniRule"/>
</dbReference>
<comment type="catalytic activity">
    <reaction evidence="9">
        <text>GTP + succinate + CoA = succinyl-CoA + GDP + phosphate</text>
        <dbReference type="Rhea" id="RHEA:22120"/>
        <dbReference type="ChEBI" id="CHEBI:30031"/>
        <dbReference type="ChEBI" id="CHEBI:37565"/>
        <dbReference type="ChEBI" id="CHEBI:43474"/>
        <dbReference type="ChEBI" id="CHEBI:57287"/>
        <dbReference type="ChEBI" id="CHEBI:57292"/>
        <dbReference type="ChEBI" id="CHEBI:58189"/>
    </reaction>
    <physiologicalReaction direction="right-to-left" evidence="9">
        <dbReference type="Rhea" id="RHEA:22122"/>
    </physiologicalReaction>
</comment>
<dbReference type="NCBIfam" id="TIGR01016">
    <property type="entry name" value="sucCoAbeta"/>
    <property type="match status" value="1"/>
</dbReference>
<dbReference type="SUPFAM" id="SSF52210">
    <property type="entry name" value="Succinyl-CoA synthetase domains"/>
    <property type="match status" value="1"/>
</dbReference>
<evidence type="ECO:0000256" key="10">
    <source>
        <dbReference type="HAMAP-Rule" id="MF_00558"/>
    </source>
</evidence>
<dbReference type="Pfam" id="PF00549">
    <property type="entry name" value="Ligase_CoA"/>
    <property type="match status" value="1"/>
</dbReference>
<sequence length="391" mass="42707">MNLYEYQAKKLMEKYNLPVLKGFVCATLNDIEHYIVSNSIGHGPWVVKCQVQAGGRGKSGGVCVVHSTKNILSFANKWLGNKLITYQTTDTGELVTSILIEPAVKIVKEFYLSISIDRDESQIICMASTQGGMNIEITKQKTPNFIHKIVINPSVGIYPYQGRVLACKLGLSGAKINQFSKIIVSTTRMLLENDLTLIEINPLAITDDDHFCCLDAKVIVDHNAIFRQSELLNICAINKPIDILNFINYIPLEGNIGCMVNGAGLAMATMDVIKSLGGIPANFLDIGGGANKECIISAFNMILKDAKVQAILVNIFGGIVCCDLVAECIITALSRYTTKHIPIVARLEGNNATLGSNRLINSKLNIIVTDNLIYAIQQIVTAVKLKNVNFS</sequence>
<keyword evidence="4 10" id="KW-0479">Metal-binding</keyword>
<evidence type="ECO:0000256" key="5">
    <source>
        <dbReference type="ARBA" id="ARBA00022741"/>
    </source>
</evidence>
<dbReference type="FunFam" id="3.30.470.20:FF:000002">
    <property type="entry name" value="Succinate--CoA ligase [ADP-forming] subunit beta"/>
    <property type="match status" value="1"/>
</dbReference>
<dbReference type="GO" id="GO:0005829">
    <property type="term" value="C:cytosol"/>
    <property type="evidence" value="ECO:0007669"/>
    <property type="project" value="TreeGrafter"/>
</dbReference>
<dbReference type="InterPro" id="IPR005811">
    <property type="entry name" value="SUCC_ACL_C"/>
</dbReference>
<feature type="domain" description="ATP-citrate synthase/succinyl-CoA ligase C-terminal" evidence="11">
    <location>
        <begin position="259"/>
        <end position="373"/>
    </location>
</feature>
<comment type="cofactor">
    <cofactor evidence="10">
        <name>Mg(2+)</name>
        <dbReference type="ChEBI" id="CHEBI:18420"/>
    </cofactor>
    <text evidence="10">Binds 1 Mg(2+) ion per subunit.</text>
</comment>
<feature type="binding site" evidence="10">
    <location>
        <position position="201"/>
    </location>
    <ligand>
        <name>Mg(2+)</name>
        <dbReference type="ChEBI" id="CHEBI:18420"/>
    </ligand>
</feature>
<evidence type="ECO:0000256" key="1">
    <source>
        <dbReference type="ARBA" id="ARBA00009182"/>
    </source>
</evidence>
<dbReference type="Pfam" id="PF08442">
    <property type="entry name" value="ATP-grasp_2"/>
    <property type="match status" value="1"/>
</dbReference>
<comment type="pathway">
    <text evidence="10">Carbohydrate metabolism; tricarboxylic acid cycle; succinate from succinyl-CoA (ligase route): step 1/1.</text>
</comment>
<evidence type="ECO:0000256" key="3">
    <source>
        <dbReference type="ARBA" id="ARBA00022598"/>
    </source>
</evidence>
<keyword evidence="6 10" id="KW-0067">ATP-binding</keyword>
<feature type="binding site" evidence="10">
    <location>
        <position position="215"/>
    </location>
    <ligand>
        <name>Mg(2+)</name>
        <dbReference type="ChEBI" id="CHEBI:18420"/>
    </ligand>
</feature>
<feature type="domain" description="ATP-grasp fold succinyl-CoA synthetase-type" evidence="12">
    <location>
        <begin position="2"/>
        <end position="204"/>
    </location>
</feature>